<name>A0A8S9YIP1_9TREM</name>
<comment type="caution">
    <text evidence="1">The sequence shown here is derived from an EMBL/GenBank/DDBJ whole genome shotgun (WGS) entry which is preliminary data.</text>
</comment>
<dbReference type="EMBL" id="JTDE01004825">
    <property type="protein sequence ID" value="KAF7252978.1"/>
    <property type="molecule type" value="Genomic_DNA"/>
</dbReference>
<keyword evidence="2" id="KW-1185">Reference proteome</keyword>
<reference evidence="1" key="1">
    <citation type="submission" date="2019-07" db="EMBL/GenBank/DDBJ databases">
        <title>Annotation for the trematode Paragonimus miyazaki's.</title>
        <authorList>
            <person name="Choi Y.-J."/>
        </authorList>
    </citation>
    <scope>NUCLEOTIDE SEQUENCE</scope>
    <source>
        <strain evidence="1">Japan</strain>
    </source>
</reference>
<evidence type="ECO:0000313" key="1">
    <source>
        <dbReference type="EMBL" id="KAF7252978.1"/>
    </source>
</evidence>
<evidence type="ECO:0000313" key="2">
    <source>
        <dbReference type="Proteomes" id="UP000822476"/>
    </source>
</evidence>
<organism evidence="1 2">
    <name type="scientific">Paragonimus skrjabini miyazakii</name>
    <dbReference type="NCBI Taxonomy" id="59628"/>
    <lineage>
        <taxon>Eukaryota</taxon>
        <taxon>Metazoa</taxon>
        <taxon>Spiralia</taxon>
        <taxon>Lophotrochozoa</taxon>
        <taxon>Platyhelminthes</taxon>
        <taxon>Trematoda</taxon>
        <taxon>Digenea</taxon>
        <taxon>Plagiorchiida</taxon>
        <taxon>Troglotremata</taxon>
        <taxon>Troglotrematidae</taxon>
        <taxon>Paragonimus</taxon>
    </lineage>
</organism>
<proteinExistence type="predicted"/>
<dbReference type="Proteomes" id="UP000822476">
    <property type="component" value="Unassembled WGS sequence"/>
</dbReference>
<dbReference type="AlphaFoldDB" id="A0A8S9YIP1"/>
<sequence>MSCNITSGFSLLHTEAARLIPCLPVCYQRTKVRHFHGDRVHELRKSVLTLENVPINITLNRSWCTLLGRFNSFKRGYLCKLLHLEVGVRFHVAEIPCDIKAGAFTFFYSSIFRAHYKNPPKRQY</sequence>
<protein>
    <submittedName>
        <fullName evidence="1">Uncharacterized protein</fullName>
    </submittedName>
</protein>
<gene>
    <name evidence="1" type="ORF">EG68_09119</name>
</gene>
<accession>A0A8S9YIP1</accession>